<sequence length="89" mass="10160">MHTTTTEPAFRLRTSSVARSRGDLRILDVRDDLSRVTRANGEIVGYVDRVDVAGGTAYRARRYIPTERRFVEFPDVWSADDAVDCLRWG</sequence>
<gene>
    <name evidence="1" type="ORF">GCM10009769_29470</name>
    <name evidence="2" type="ORF">JOE58_000136</name>
</gene>
<dbReference type="AlphaFoldDB" id="A0A8H9GAK2"/>
<dbReference type="EMBL" id="JAFBCG010000001">
    <property type="protein sequence ID" value="MBM7800885.1"/>
    <property type="molecule type" value="Genomic_DNA"/>
</dbReference>
<evidence type="ECO:0000313" key="2">
    <source>
        <dbReference type="EMBL" id="MBM7800885.1"/>
    </source>
</evidence>
<evidence type="ECO:0000313" key="1">
    <source>
        <dbReference type="EMBL" id="GGL09511.1"/>
    </source>
</evidence>
<dbReference type="Proteomes" id="UP000648535">
    <property type="component" value="Unassembled WGS sequence"/>
</dbReference>
<comment type="caution">
    <text evidence="1">The sequence shown here is derived from an EMBL/GenBank/DDBJ whole genome shotgun (WGS) entry which is preliminary data.</text>
</comment>
<dbReference type="RefSeq" id="WP_022903712.1">
    <property type="nucleotide sequence ID" value="NZ_BMOI01000015.1"/>
</dbReference>
<protein>
    <submittedName>
        <fullName evidence="1">Uncharacterized protein</fullName>
    </submittedName>
</protein>
<reference evidence="2 4" key="3">
    <citation type="submission" date="2021-01" db="EMBL/GenBank/DDBJ databases">
        <title>Sequencing the genomes of 1000 actinobacteria strains.</title>
        <authorList>
            <person name="Klenk H.-P."/>
        </authorList>
    </citation>
    <scope>NUCLEOTIDE SEQUENCE [LARGE SCALE GENOMIC DNA]</scope>
    <source>
        <strain evidence="2 4">DSM 20542</strain>
    </source>
</reference>
<reference evidence="1" key="1">
    <citation type="journal article" date="2014" name="Int. J. Syst. Evol. Microbiol.">
        <title>Complete genome sequence of Corynebacterium casei LMG S-19264T (=DSM 44701T), isolated from a smear-ripened cheese.</title>
        <authorList>
            <consortium name="US DOE Joint Genome Institute (JGI-PGF)"/>
            <person name="Walter F."/>
            <person name="Albersmeier A."/>
            <person name="Kalinowski J."/>
            <person name="Ruckert C."/>
        </authorList>
    </citation>
    <scope>NUCLEOTIDE SEQUENCE</scope>
    <source>
        <strain evidence="1">JCM 1480</strain>
    </source>
</reference>
<accession>A0A8H9GAK2</accession>
<reference evidence="1" key="2">
    <citation type="submission" date="2020-09" db="EMBL/GenBank/DDBJ databases">
        <authorList>
            <person name="Sun Q."/>
            <person name="Ohkuma M."/>
        </authorList>
    </citation>
    <scope>NUCLEOTIDE SEQUENCE</scope>
    <source>
        <strain evidence="1">JCM 1480</strain>
    </source>
</reference>
<name>A0A8H9GAK2_9MICO</name>
<evidence type="ECO:0000313" key="3">
    <source>
        <dbReference type="Proteomes" id="UP000648535"/>
    </source>
</evidence>
<dbReference type="Proteomes" id="UP000746584">
    <property type="component" value="Unassembled WGS sequence"/>
</dbReference>
<proteinExistence type="predicted"/>
<dbReference type="EMBL" id="BMOI01000015">
    <property type="protein sequence ID" value="GGL09511.1"/>
    <property type="molecule type" value="Genomic_DNA"/>
</dbReference>
<organism evidence="1 3">
    <name type="scientific">Curtobacterium luteum</name>
    <dbReference type="NCBI Taxonomy" id="33881"/>
    <lineage>
        <taxon>Bacteria</taxon>
        <taxon>Bacillati</taxon>
        <taxon>Actinomycetota</taxon>
        <taxon>Actinomycetes</taxon>
        <taxon>Micrococcales</taxon>
        <taxon>Microbacteriaceae</taxon>
        <taxon>Curtobacterium</taxon>
    </lineage>
</organism>
<evidence type="ECO:0000313" key="4">
    <source>
        <dbReference type="Proteomes" id="UP000746584"/>
    </source>
</evidence>
<keyword evidence="4" id="KW-1185">Reference proteome</keyword>